<dbReference type="PANTHER" id="PTHR47197">
    <property type="entry name" value="PROTEIN NIRF"/>
    <property type="match status" value="1"/>
</dbReference>
<keyword evidence="2" id="KW-0413">Isomerase</keyword>
<feature type="chain" id="PRO_5011619263" evidence="1">
    <location>
        <begin position="22"/>
        <end position="420"/>
    </location>
</feature>
<proteinExistence type="predicted"/>
<dbReference type="InterPro" id="IPR051200">
    <property type="entry name" value="Host-pathogen_enzymatic-act"/>
</dbReference>
<dbReference type="EMBL" id="FOZL01000001">
    <property type="protein sequence ID" value="SFS13876.1"/>
    <property type="molecule type" value="Genomic_DNA"/>
</dbReference>
<keyword evidence="3" id="KW-1185">Reference proteome</keyword>
<protein>
    <submittedName>
        <fullName evidence="2">6-phosphogluconolactonase, cycloisomerase 2 family</fullName>
    </submittedName>
</protein>
<dbReference type="Proteomes" id="UP000199024">
    <property type="component" value="Unassembled WGS sequence"/>
</dbReference>
<dbReference type="SUPFAM" id="SSF50969">
    <property type="entry name" value="YVTN repeat-like/Quinoprotein amine dehydrogenase"/>
    <property type="match status" value="1"/>
</dbReference>
<sequence length="420" mass="44326">MRYFHLLTVSAQRMFLFFALASWVHLAQSQRVVTKAYPTLGNPTTALATFDGRFVFVSVTNVGAANFKGPDAAAGSRSDVVSGIQVFRVKKGRLLPETFVRVGGKGANGLVLLPGSKTLVVGAGDAGVAFLDVHDAIRGRGVPIFVSQGAEAGVFDVVASRDGRYVFSANEYGVVDEQRGSVGVIATNIDVSGRVHEPKAVGRIAMGDVVPSITISPDGSRLYVATELLPAHRTVTVAGADNPALAKQDCVQKKGTAAHGNGFISVIDVGRAISHPTVEAILSRVASGCSPVRIAESNDMSSLYVSARGDNAVLEFDVKKLESNPVNAFRQTMATGGHAPVGLRLFQHDQWLAVANSNRFSDVDGTLAFLKLRAPSAKPLLVSAGTFPRNIGLAHDAGILYLTNYTSRTLQVIDSKGIAQ</sequence>
<dbReference type="Gene3D" id="2.130.10.10">
    <property type="entry name" value="YVTN repeat-like/Quinoprotein amine dehydrogenase"/>
    <property type="match status" value="2"/>
</dbReference>
<gene>
    <name evidence="2" type="ORF">SAMN05421771_2413</name>
</gene>
<reference evidence="2 3" key="1">
    <citation type="submission" date="2016-10" db="EMBL/GenBank/DDBJ databases">
        <authorList>
            <person name="de Groot N.N."/>
        </authorList>
    </citation>
    <scope>NUCLEOTIDE SEQUENCE [LARGE SCALE GENOMIC DNA]</scope>
    <source>
        <strain evidence="2 3">DSM 21001</strain>
    </source>
</reference>
<evidence type="ECO:0000313" key="3">
    <source>
        <dbReference type="Proteomes" id="UP000199024"/>
    </source>
</evidence>
<dbReference type="InterPro" id="IPR019405">
    <property type="entry name" value="Lactonase_7-beta_prop"/>
</dbReference>
<dbReference type="GO" id="GO:0016853">
    <property type="term" value="F:isomerase activity"/>
    <property type="evidence" value="ECO:0007669"/>
    <property type="project" value="UniProtKB-KW"/>
</dbReference>
<dbReference type="AlphaFoldDB" id="A0A1I6MDP5"/>
<organism evidence="2 3">
    <name type="scientific">Granulicella pectinivorans</name>
    <dbReference type="NCBI Taxonomy" id="474950"/>
    <lineage>
        <taxon>Bacteria</taxon>
        <taxon>Pseudomonadati</taxon>
        <taxon>Acidobacteriota</taxon>
        <taxon>Terriglobia</taxon>
        <taxon>Terriglobales</taxon>
        <taxon>Acidobacteriaceae</taxon>
        <taxon>Granulicella</taxon>
    </lineage>
</organism>
<accession>A0A1I6MDP5</accession>
<name>A0A1I6MDP5_9BACT</name>
<dbReference type="InterPro" id="IPR015943">
    <property type="entry name" value="WD40/YVTN_repeat-like_dom_sf"/>
</dbReference>
<evidence type="ECO:0000313" key="2">
    <source>
        <dbReference type="EMBL" id="SFS13876.1"/>
    </source>
</evidence>
<keyword evidence="1" id="KW-0732">Signal</keyword>
<dbReference type="Pfam" id="PF10282">
    <property type="entry name" value="Lactonase"/>
    <property type="match status" value="1"/>
</dbReference>
<dbReference type="PANTHER" id="PTHR47197:SF3">
    <property type="entry name" value="DIHYDRO-HEME D1 DEHYDROGENASE"/>
    <property type="match status" value="1"/>
</dbReference>
<dbReference type="InterPro" id="IPR011044">
    <property type="entry name" value="Quino_amine_DH_bsu"/>
</dbReference>
<evidence type="ECO:0000256" key="1">
    <source>
        <dbReference type="SAM" id="SignalP"/>
    </source>
</evidence>
<dbReference type="STRING" id="474950.SAMN05421771_2413"/>
<feature type="signal peptide" evidence="1">
    <location>
        <begin position="1"/>
        <end position="21"/>
    </location>
</feature>